<reference evidence="1 2" key="2">
    <citation type="submission" date="2009-02" db="EMBL/GenBank/DDBJ databases">
        <title>Draft genome sequence of Clostridium methylpentosum (DSM 5476).</title>
        <authorList>
            <person name="Sudarsanam P."/>
            <person name="Ley R."/>
            <person name="Guruge J."/>
            <person name="Turnbaugh P.J."/>
            <person name="Mahowald M."/>
            <person name="Liep D."/>
            <person name="Gordon J."/>
        </authorList>
    </citation>
    <scope>NUCLEOTIDE SEQUENCE [LARGE SCALE GENOMIC DNA]</scope>
    <source>
        <strain evidence="1 2">DSM 5476</strain>
    </source>
</reference>
<dbReference type="HOGENOM" id="CLU_2971386_0_0_9"/>
<accession>C0EI71</accession>
<name>C0EI71_9FIRM</name>
<sequence length="58" mass="6641">MTENFIPKETMKRGGIFAEIFWARGTSPCPKCRYAQPGQTLQNVKSGPANNRFFFRLT</sequence>
<dbReference type="EMBL" id="ACEC01000124">
    <property type="protein sequence ID" value="EEG28879.1"/>
    <property type="molecule type" value="Genomic_DNA"/>
</dbReference>
<evidence type="ECO:0000313" key="1">
    <source>
        <dbReference type="EMBL" id="EEG28879.1"/>
    </source>
</evidence>
<reference evidence="1 2" key="1">
    <citation type="submission" date="2009-01" db="EMBL/GenBank/DDBJ databases">
        <authorList>
            <person name="Fulton L."/>
            <person name="Clifton S."/>
            <person name="Fulton B."/>
            <person name="Xu J."/>
            <person name="Minx P."/>
            <person name="Pepin K.H."/>
            <person name="Johnson M."/>
            <person name="Bhonagiri V."/>
            <person name="Nash W.E."/>
            <person name="Mardis E.R."/>
            <person name="Wilson R.K."/>
        </authorList>
    </citation>
    <scope>NUCLEOTIDE SEQUENCE [LARGE SCALE GENOMIC DNA]</scope>
    <source>
        <strain evidence="1 2">DSM 5476</strain>
    </source>
</reference>
<dbReference type="Proteomes" id="UP000003340">
    <property type="component" value="Unassembled WGS sequence"/>
</dbReference>
<protein>
    <submittedName>
        <fullName evidence="1">Uncharacterized protein</fullName>
    </submittedName>
</protein>
<evidence type="ECO:0000313" key="2">
    <source>
        <dbReference type="Proteomes" id="UP000003340"/>
    </source>
</evidence>
<proteinExistence type="predicted"/>
<comment type="caution">
    <text evidence="1">The sequence shown here is derived from an EMBL/GenBank/DDBJ whole genome shotgun (WGS) entry which is preliminary data.</text>
</comment>
<keyword evidence="2" id="KW-1185">Reference proteome</keyword>
<gene>
    <name evidence="1" type="ORF">CLOSTMETH_03566</name>
</gene>
<dbReference type="AlphaFoldDB" id="C0EI71"/>
<organism evidence="1 2">
    <name type="scientific">[Clostridium] methylpentosum DSM 5476</name>
    <dbReference type="NCBI Taxonomy" id="537013"/>
    <lineage>
        <taxon>Bacteria</taxon>
        <taxon>Bacillati</taxon>
        <taxon>Bacillota</taxon>
        <taxon>Clostridia</taxon>
        <taxon>Eubacteriales</taxon>
        <taxon>Oscillospiraceae</taxon>
        <taxon>Oscillospiraceae incertae sedis</taxon>
    </lineage>
</organism>